<feature type="compositionally biased region" description="Basic and acidic residues" evidence="13">
    <location>
        <begin position="326"/>
        <end position="335"/>
    </location>
</feature>
<accession>A0AAV0AJL4</accession>
<evidence type="ECO:0000256" key="10">
    <source>
        <dbReference type="ARBA" id="ARBA00023004"/>
    </source>
</evidence>
<evidence type="ECO:0000256" key="8">
    <source>
        <dbReference type="ARBA" id="ARBA00022801"/>
    </source>
</evidence>
<name>A0AAV0AJL4_PHAPC</name>
<organism evidence="15 16">
    <name type="scientific">Phakopsora pachyrhizi</name>
    <name type="common">Asian soybean rust disease fungus</name>
    <dbReference type="NCBI Taxonomy" id="170000"/>
    <lineage>
        <taxon>Eukaryota</taxon>
        <taxon>Fungi</taxon>
        <taxon>Dikarya</taxon>
        <taxon>Basidiomycota</taxon>
        <taxon>Pucciniomycotina</taxon>
        <taxon>Pucciniomycetes</taxon>
        <taxon>Pucciniales</taxon>
        <taxon>Phakopsoraceae</taxon>
        <taxon>Phakopsora</taxon>
    </lineage>
</organism>
<dbReference type="GO" id="GO:0046872">
    <property type="term" value="F:metal ion binding"/>
    <property type="evidence" value="ECO:0007669"/>
    <property type="project" value="UniProtKB-KW"/>
</dbReference>
<keyword evidence="8" id="KW-0378">Hydrolase</keyword>
<evidence type="ECO:0000313" key="16">
    <source>
        <dbReference type="Proteomes" id="UP001153365"/>
    </source>
</evidence>
<feature type="compositionally biased region" description="Acidic residues" evidence="13">
    <location>
        <begin position="281"/>
        <end position="293"/>
    </location>
</feature>
<dbReference type="SMART" id="SM01124">
    <property type="entry name" value="DBR1"/>
    <property type="match status" value="1"/>
</dbReference>
<comment type="similarity">
    <text evidence="5">Belongs to the lariat debranching enzyme family.</text>
</comment>
<dbReference type="GO" id="GO:0008419">
    <property type="term" value="F:RNA lariat debranching enzyme activity"/>
    <property type="evidence" value="ECO:0007669"/>
    <property type="project" value="TreeGrafter"/>
</dbReference>
<evidence type="ECO:0000256" key="4">
    <source>
        <dbReference type="ARBA" id="ARBA00004123"/>
    </source>
</evidence>
<dbReference type="PANTHER" id="PTHR12849">
    <property type="entry name" value="RNA LARIAT DEBRANCHING ENZYME"/>
    <property type="match status" value="1"/>
</dbReference>
<protein>
    <submittedName>
        <fullName evidence="15">Lariat debranching enzyme, C-terminal domain-domain-containing protein</fullName>
    </submittedName>
</protein>
<keyword evidence="10" id="KW-0408">Iron</keyword>
<evidence type="ECO:0000256" key="9">
    <source>
        <dbReference type="ARBA" id="ARBA00022833"/>
    </source>
</evidence>
<dbReference type="EMBL" id="CALTRL010000450">
    <property type="protein sequence ID" value="CAH7668202.1"/>
    <property type="molecule type" value="Genomic_DNA"/>
</dbReference>
<dbReference type="Proteomes" id="UP001153365">
    <property type="component" value="Unassembled WGS sequence"/>
</dbReference>
<keyword evidence="11" id="KW-0464">Manganese</keyword>
<evidence type="ECO:0000313" key="15">
    <source>
        <dbReference type="EMBL" id="CAH7668202.1"/>
    </source>
</evidence>
<dbReference type="Pfam" id="PF00149">
    <property type="entry name" value="Metallophos"/>
    <property type="match status" value="1"/>
</dbReference>
<comment type="cofactor">
    <cofactor evidence="3">
        <name>Fe(2+)</name>
        <dbReference type="ChEBI" id="CHEBI:29033"/>
    </cofactor>
</comment>
<comment type="cofactor">
    <cofactor evidence="1">
        <name>Mn(2+)</name>
        <dbReference type="ChEBI" id="CHEBI:29035"/>
    </cofactor>
</comment>
<feature type="region of interest" description="Disordered" evidence="13">
    <location>
        <begin position="278"/>
        <end position="343"/>
    </location>
</feature>
<dbReference type="AlphaFoldDB" id="A0AAV0AJL4"/>
<feature type="domain" description="Lariat debranching enzyme C-terminal" evidence="14">
    <location>
        <begin position="369"/>
        <end position="542"/>
    </location>
</feature>
<evidence type="ECO:0000256" key="11">
    <source>
        <dbReference type="ARBA" id="ARBA00023211"/>
    </source>
</evidence>
<evidence type="ECO:0000256" key="2">
    <source>
        <dbReference type="ARBA" id="ARBA00001947"/>
    </source>
</evidence>
<dbReference type="PANTHER" id="PTHR12849:SF0">
    <property type="entry name" value="LARIAT DEBRANCHING ENZYME"/>
    <property type="match status" value="1"/>
</dbReference>
<comment type="cofactor">
    <cofactor evidence="2">
        <name>Zn(2+)</name>
        <dbReference type="ChEBI" id="CHEBI:29105"/>
    </cofactor>
</comment>
<dbReference type="SUPFAM" id="SSF56300">
    <property type="entry name" value="Metallo-dependent phosphatases"/>
    <property type="match status" value="1"/>
</dbReference>
<dbReference type="InterPro" id="IPR004843">
    <property type="entry name" value="Calcineurin-like_PHP"/>
</dbReference>
<evidence type="ECO:0000256" key="12">
    <source>
        <dbReference type="ARBA" id="ARBA00023242"/>
    </source>
</evidence>
<reference evidence="15" key="1">
    <citation type="submission" date="2022-06" db="EMBL/GenBank/DDBJ databases">
        <authorList>
            <consortium name="SYNGENTA / RWTH Aachen University"/>
        </authorList>
    </citation>
    <scope>NUCLEOTIDE SEQUENCE</scope>
</reference>
<evidence type="ECO:0000256" key="3">
    <source>
        <dbReference type="ARBA" id="ARBA00001954"/>
    </source>
</evidence>
<sequence length="547" mass="63047">MKVAIQGCCHGELDNIYATIEGALTKEKIQTRPDVLICCGDFQSIRNLSDLHTYAAPPKYKKLGQFYQYYNGEKVAPILTIFIGGNHEASAYLWELFYGGWVAPNIYFLGFAGSVILRKTLNDGKIESLRISGASGIYKRNDYNTGHHERLPFDGRTLRSIYHIREYDIHKVKLLSSTRCDIFLSHDWPYGIERYGDINKLLRDKPFFKEDIDKRDFGSPPLLEVLNTLRPRYWFSAHLHVRFPAIYPHSQVDQTLTNAQPSTSIIESSKKTKLVNPDELQIVDDSEEGEEEDKMPINPIDDGQQSIKANNPDQIVIDDSDEDMKEDQQRHDKSNPDQTLIYGSHKREAKSLDGSLSHGKGKAYIDEQVNQKKSKLKPDQTKFLALDKCLPNRDFLQILEIKPEDEMDEFKELFDQQSSTVEGEESNLMDKPKERVTLNFDPNWLAITRALDDQLPLTKQRNYSNNNNHDDDDQIKLEDRIRVELDWVKKNLKEFEIGKVQRFIKTAPGIGDQGGDYRGHPLWYSNPQTISFTNYLMIENKINPIPK</sequence>
<keyword evidence="16" id="KW-1185">Reference proteome</keyword>
<dbReference type="InterPro" id="IPR041816">
    <property type="entry name" value="Dbr1_N"/>
</dbReference>
<proteinExistence type="inferred from homology"/>
<feature type="non-terminal residue" evidence="15">
    <location>
        <position position="547"/>
    </location>
</feature>
<evidence type="ECO:0000256" key="7">
    <source>
        <dbReference type="ARBA" id="ARBA00022723"/>
    </source>
</evidence>
<keyword evidence="6" id="KW-0507">mRNA processing</keyword>
<evidence type="ECO:0000256" key="5">
    <source>
        <dbReference type="ARBA" id="ARBA00006045"/>
    </source>
</evidence>
<evidence type="ECO:0000256" key="6">
    <source>
        <dbReference type="ARBA" id="ARBA00022664"/>
    </source>
</evidence>
<keyword evidence="7" id="KW-0479">Metal-binding</keyword>
<evidence type="ECO:0000256" key="1">
    <source>
        <dbReference type="ARBA" id="ARBA00001936"/>
    </source>
</evidence>
<dbReference type="GO" id="GO:0000398">
    <property type="term" value="P:mRNA splicing, via spliceosome"/>
    <property type="evidence" value="ECO:0007669"/>
    <property type="project" value="TreeGrafter"/>
</dbReference>
<keyword evidence="9" id="KW-0862">Zinc</keyword>
<dbReference type="InterPro" id="IPR029052">
    <property type="entry name" value="Metallo-depent_PP-like"/>
</dbReference>
<dbReference type="CDD" id="cd00844">
    <property type="entry name" value="MPP_Dbr1_N"/>
    <property type="match status" value="1"/>
</dbReference>
<evidence type="ECO:0000256" key="13">
    <source>
        <dbReference type="SAM" id="MobiDB-lite"/>
    </source>
</evidence>
<dbReference type="InterPro" id="IPR007708">
    <property type="entry name" value="DBR1_C"/>
</dbReference>
<evidence type="ECO:0000259" key="14">
    <source>
        <dbReference type="SMART" id="SM01124"/>
    </source>
</evidence>
<dbReference type="Pfam" id="PF05011">
    <property type="entry name" value="DBR1"/>
    <property type="match status" value="1"/>
</dbReference>
<comment type="subcellular location">
    <subcellularLocation>
        <location evidence="4">Nucleus</location>
    </subcellularLocation>
</comment>
<keyword evidence="12" id="KW-0539">Nucleus</keyword>
<feature type="compositionally biased region" description="Polar residues" evidence="13">
    <location>
        <begin position="303"/>
        <end position="313"/>
    </location>
</feature>
<comment type="caution">
    <text evidence="15">The sequence shown here is derived from an EMBL/GenBank/DDBJ whole genome shotgun (WGS) entry which is preliminary data.</text>
</comment>
<feature type="compositionally biased region" description="Acidic residues" evidence="13">
    <location>
        <begin position="316"/>
        <end position="325"/>
    </location>
</feature>
<gene>
    <name evidence="15" type="ORF">PPACK8108_LOCUS2672</name>
</gene>
<dbReference type="GO" id="GO:0005634">
    <property type="term" value="C:nucleus"/>
    <property type="evidence" value="ECO:0007669"/>
    <property type="project" value="UniProtKB-SubCell"/>
</dbReference>